<dbReference type="CDD" id="cd03784">
    <property type="entry name" value="GT1_Gtf-like"/>
    <property type="match status" value="1"/>
</dbReference>
<dbReference type="PANTHER" id="PTHR48050">
    <property type="entry name" value="STEROL 3-BETA-GLUCOSYLTRANSFERASE"/>
    <property type="match status" value="1"/>
</dbReference>
<accession>A0A3L6ZIU6</accession>
<comment type="caution">
    <text evidence="3">The sequence shown here is derived from an EMBL/GenBank/DDBJ whole genome shotgun (WGS) entry which is preliminary data.</text>
</comment>
<dbReference type="AlphaFoldDB" id="A0A3L6ZIU6"/>
<dbReference type="FunFam" id="3.40.50.2000:FF:000009">
    <property type="entry name" value="Sterol 3-beta-glucosyltransferase UGT80A2"/>
    <property type="match status" value="1"/>
</dbReference>
<dbReference type="PANTHER" id="PTHR48050:SF13">
    <property type="entry name" value="STEROL 3-BETA-GLUCOSYLTRANSFERASE UGT80A2"/>
    <property type="match status" value="1"/>
</dbReference>
<dbReference type="GO" id="GO:0016758">
    <property type="term" value="F:hexosyltransferase activity"/>
    <property type="evidence" value="ECO:0007669"/>
    <property type="project" value="InterPro"/>
</dbReference>
<evidence type="ECO:0000313" key="4">
    <source>
        <dbReference type="Proteomes" id="UP000275395"/>
    </source>
</evidence>
<feature type="domain" description="Erythromycin biosynthesis protein CIII-like C-terminal" evidence="2">
    <location>
        <begin position="290"/>
        <end position="395"/>
    </location>
</feature>
<dbReference type="SUPFAM" id="SSF53756">
    <property type="entry name" value="UDP-Glycosyltransferase/glycogen phosphorylase"/>
    <property type="match status" value="1"/>
</dbReference>
<evidence type="ECO:0000313" key="3">
    <source>
        <dbReference type="EMBL" id="RLP67645.1"/>
    </source>
</evidence>
<evidence type="ECO:0000259" key="2">
    <source>
        <dbReference type="Pfam" id="PF06722"/>
    </source>
</evidence>
<dbReference type="EMBL" id="RCUW01000019">
    <property type="protein sequence ID" value="RLP67645.1"/>
    <property type="molecule type" value="Genomic_DNA"/>
</dbReference>
<dbReference type="InterPro" id="IPR050426">
    <property type="entry name" value="Glycosyltransferase_28"/>
</dbReference>
<dbReference type="GO" id="GO:0033072">
    <property type="term" value="P:vancomycin biosynthetic process"/>
    <property type="evidence" value="ECO:0007669"/>
    <property type="project" value="UniProtKB-ARBA"/>
</dbReference>
<feature type="domain" description="Glycosyltransferase family 28 N-terminal" evidence="1">
    <location>
        <begin position="14"/>
        <end position="136"/>
    </location>
</feature>
<organism evidence="3 4">
    <name type="scientific">Mycetocola reblochoni</name>
    <dbReference type="NCBI Taxonomy" id="331618"/>
    <lineage>
        <taxon>Bacteria</taxon>
        <taxon>Bacillati</taxon>
        <taxon>Actinomycetota</taxon>
        <taxon>Actinomycetes</taxon>
        <taxon>Micrococcales</taxon>
        <taxon>Microbacteriaceae</taxon>
        <taxon>Mycetocola</taxon>
    </lineage>
</organism>
<sequence length="414" mass="43372">MFVSEATTKQSRLLLATAGSRGDIEPFLSLAAALHGSGYDVQVVATDDANFPEEIDVVSLGVSFSSLDGHVSGPFSGARAFRQQVQPAMRTILGGVVDQAMQWQPDVIVAHPKLLTVPVVAEHLGIPYLTVELAPVMTPSREFPAAGVLNRSLGGAVNRSSYRAVSAARLMFASEIRAARQRLGLSGSKHVREAAGSLVAVSPTLLTRPSDWPATTHLTGDWPRTSARREALSAEVTDFISDDAPFLYAGFGSMRGTGADARAETIVEGARRAGLRVLLATGWGALNPPTRCLGRDVMTVSAVPHAAVLPTAAVAMHHGGAGTVHAATRCGTPSVLVPFLADQAFWAQLLRNKGLAGAPLNKDRLSAESIRAAIADAAGRRPAVQRAAEHMRRENGPANAISIIAKTLAGAVEA</sequence>
<dbReference type="InterPro" id="IPR010610">
    <property type="entry name" value="EryCIII-like_C"/>
</dbReference>
<dbReference type="Proteomes" id="UP000275395">
    <property type="component" value="Unassembled WGS sequence"/>
</dbReference>
<keyword evidence="3" id="KW-0808">Transferase</keyword>
<reference evidence="3 4" key="1">
    <citation type="submission" date="2018-10" db="EMBL/GenBank/DDBJ databases">
        <authorList>
            <person name="Li J."/>
        </authorList>
    </citation>
    <scope>NUCLEOTIDE SEQUENCE [LARGE SCALE GENOMIC DNA]</scope>
    <source>
        <strain evidence="3 4">JCM 30549</strain>
    </source>
</reference>
<dbReference type="Gene3D" id="3.40.50.2000">
    <property type="entry name" value="Glycogen Phosphorylase B"/>
    <property type="match status" value="2"/>
</dbReference>
<gene>
    <name evidence="3" type="ORF">D9V30_13505</name>
</gene>
<dbReference type="Pfam" id="PF03033">
    <property type="entry name" value="Glyco_transf_28"/>
    <property type="match status" value="1"/>
</dbReference>
<protein>
    <submittedName>
        <fullName evidence="3">Glycosyltransferase</fullName>
    </submittedName>
</protein>
<dbReference type="InterPro" id="IPR004276">
    <property type="entry name" value="GlycoTrans_28_N"/>
</dbReference>
<dbReference type="InterPro" id="IPR002213">
    <property type="entry name" value="UDP_glucos_trans"/>
</dbReference>
<evidence type="ECO:0000259" key="1">
    <source>
        <dbReference type="Pfam" id="PF03033"/>
    </source>
</evidence>
<dbReference type="GO" id="GO:0005975">
    <property type="term" value="P:carbohydrate metabolic process"/>
    <property type="evidence" value="ECO:0007669"/>
    <property type="project" value="InterPro"/>
</dbReference>
<dbReference type="GO" id="GO:0008194">
    <property type="term" value="F:UDP-glycosyltransferase activity"/>
    <property type="evidence" value="ECO:0007669"/>
    <property type="project" value="InterPro"/>
</dbReference>
<dbReference type="Pfam" id="PF06722">
    <property type="entry name" value="EryCIII-like_C"/>
    <property type="match status" value="1"/>
</dbReference>
<proteinExistence type="predicted"/>
<name>A0A3L6ZIU6_9MICO</name>